<dbReference type="EMBL" id="BMNH01000045">
    <property type="protein sequence ID" value="GGO82749.1"/>
    <property type="molecule type" value="Genomic_DNA"/>
</dbReference>
<keyword evidence="2" id="KW-1185">Reference proteome</keyword>
<dbReference type="AlphaFoldDB" id="A0A917ZIP8"/>
<gene>
    <name evidence="1" type="ORF">GCM10012289_74720</name>
</gene>
<name>A0A917ZIP8_9ACTN</name>
<protein>
    <submittedName>
        <fullName evidence="1">Uncharacterized protein</fullName>
    </submittedName>
</protein>
<organism evidence="1 2">
    <name type="scientific">Nonomuraea cavernae</name>
    <dbReference type="NCBI Taxonomy" id="2045107"/>
    <lineage>
        <taxon>Bacteria</taxon>
        <taxon>Bacillati</taxon>
        <taxon>Actinomycetota</taxon>
        <taxon>Actinomycetes</taxon>
        <taxon>Streptosporangiales</taxon>
        <taxon>Streptosporangiaceae</taxon>
        <taxon>Nonomuraea</taxon>
    </lineage>
</organism>
<accession>A0A917ZIP8</accession>
<evidence type="ECO:0000313" key="2">
    <source>
        <dbReference type="Proteomes" id="UP000646523"/>
    </source>
</evidence>
<dbReference type="Proteomes" id="UP000646523">
    <property type="component" value="Unassembled WGS sequence"/>
</dbReference>
<sequence length="83" mass="9174">MAVTSIGAQLVAEFERMVRRDGGEVVLLAEEGDLIRVGYRPGSAGPDCKDDVCVLPQHELRQLMAETLRRRAPGRELVMEVLP</sequence>
<reference evidence="1" key="2">
    <citation type="submission" date="2020-09" db="EMBL/GenBank/DDBJ databases">
        <authorList>
            <person name="Sun Q."/>
            <person name="Zhou Y."/>
        </authorList>
    </citation>
    <scope>NUCLEOTIDE SEQUENCE</scope>
    <source>
        <strain evidence="1">CGMCC 4.7368</strain>
    </source>
</reference>
<comment type="caution">
    <text evidence="1">The sequence shown here is derived from an EMBL/GenBank/DDBJ whole genome shotgun (WGS) entry which is preliminary data.</text>
</comment>
<proteinExistence type="predicted"/>
<dbReference type="RefSeq" id="WP_189128971.1">
    <property type="nucleotide sequence ID" value="NZ_BMNH01000045.1"/>
</dbReference>
<evidence type="ECO:0000313" key="1">
    <source>
        <dbReference type="EMBL" id="GGO82749.1"/>
    </source>
</evidence>
<reference evidence="1" key="1">
    <citation type="journal article" date="2014" name="Int. J. Syst. Evol. Microbiol.">
        <title>Complete genome sequence of Corynebacterium casei LMG S-19264T (=DSM 44701T), isolated from a smear-ripened cheese.</title>
        <authorList>
            <consortium name="US DOE Joint Genome Institute (JGI-PGF)"/>
            <person name="Walter F."/>
            <person name="Albersmeier A."/>
            <person name="Kalinowski J."/>
            <person name="Ruckert C."/>
        </authorList>
    </citation>
    <scope>NUCLEOTIDE SEQUENCE</scope>
    <source>
        <strain evidence="1">CGMCC 4.7368</strain>
    </source>
</reference>